<dbReference type="Gene3D" id="3.40.50.300">
    <property type="entry name" value="P-loop containing nucleotide triphosphate hydrolases"/>
    <property type="match status" value="2"/>
</dbReference>
<evidence type="ECO:0000259" key="7">
    <source>
        <dbReference type="PROSITE" id="PS51192"/>
    </source>
</evidence>
<dbReference type="EMBL" id="JANKHO010001858">
    <property type="protein sequence ID" value="KAJ3497511.1"/>
    <property type="molecule type" value="Genomic_DNA"/>
</dbReference>
<dbReference type="AlphaFoldDB" id="A0A9W8JYW2"/>
<keyword evidence="3" id="KW-0067">ATP-binding</keyword>
<dbReference type="Pfam" id="PF00271">
    <property type="entry name" value="Helicase_C"/>
    <property type="match status" value="1"/>
</dbReference>
<feature type="compositionally biased region" description="Low complexity" evidence="6">
    <location>
        <begin position="521"/>
        <end position="536"/>
    </location>
</feature>
<dbReference type="SMART" id="SM00490">
    <property type="entry name" value="HELICc"/>
    <property type="match status" value="1"/>
</dbReference>
<dbReference type="InterPro" id="IPR014001">
    <property type="entry name" value="Helicase_ATP-bd"/>
</dbReference>
<dbReference type="InterPro" id="IPR001650">
    <property type="entry name" value="Helicase_C-like"/>
</dbReference>
<evidence type="ECO:0000313" key="10">
    <source>
        <dbReference type="Proteomes" id="UP001148786"/>
    </source>
</evidence>
<feature type="region of interest" description="Disordered" evidence="6">
    <location>
        <begin position="402"/>
        <end position="477"/>
    </location>
</feature>
<dbReference type="Proteomes" id="UP001148786">
    <property type="component" value="Unassembled WGS sequence"/>
</dbReference>
<dbReference type="SUPFAM" id="SSF52540">
    <property type="entry name" value="P-loop containing nucleoside triphosphate hydrolases"/>
    <property type="match status" value="1"/>
</dbReference>
<comment type="caution">
    <text evidence="9">The sequence shown here is derived from an EMBL/GenBank/DDBJ whole genome shotgun (WGS) entry which is preliminary data.</text>
</comment>
<proteinExistence type="inferred from homology"/>
<feature type="compositionally biased region" description="Basic and acidic residues" evidence="6">
    <location>
        <begin position="662"/>
        <end position="704"/>
    </location>
</feature>
<dbReference type="EC" id="5.6.2.4" evidence="5"/>
<feature type="domain" description="Helicase C-terminal" evidence="8">
    <location>
        <begin position="277"/>
        <end position="422"/>
    </location>
</feature>
<dbReference type="SMART" id="SM00487">
    <property type="entry name" value="DEXDc"/>
    <property type="match status" value="1"/>
</dbReference>
<evidence type="ECO:0000256" key="2">
    <source>
        <dbReference type="ARBA" id="ARBA00022741"/>
    </source>
</evidence>
<feature type="region of interest" description="Disordered" evidence="6">
    <location>
        <begin position="656"/>
        <end position="717"/>
    </location>
</feature>
<dbReference type="Pfam" id="PF00270">
    <property type="entry name" value="DEAD"/>
    <property type="match status" value="1"/>
</dbReference>
<dbReference type="InterPro" id="IPR011545">
    <property type="entry name" value="DEAD/DEAH_box_helicase_dom"/>
</dbReference>
<feature type="compositionally biased region" description="Polar residues" evidence="6">
    <location>
        <begin position="542"/>
        <end position="554"/>
    </location>
</feature>
<dbReference type="PANTHER" id="PTHR13710:SF154">
    <property type="entry name" value="RECQ HELICASE, PUTATIVE (AFU_ORTHOLOGUE AFUA_6G14720)-RELATED"/>
    <property type="match status" value="1"/>
</dbReference>
<dbReference type="InterPro" id="IPR027417">
    <property type="entry name" value="P-loop_NTPase"/>
</dbReference>
<reference evidence="9" key="1">
    <citation type="submission" date="2022-07" db="EMBL/GenBank/DDBJ databases">
        <title>Genome Sequence of Agrocybe chaxingu.</title>
        <authorList>
            <person name="Buettner E."/>
        </authorList>
    </citation>
    <scope>NUCLEOTIDE SEQUENCE</scope>
    <source>
        <strain evidence="9">MP-N11</strain>
    </source>
</reference>
<dbReference type="OrthoDB" id="2499463at2759"/>
<protein>
    <recommendedName>
        <fullName evidence="5">DNA 3'-5' helicase</fullName>
        <ecNumber evidence="5">5.6.2.4</ecNumber>
    </recommendedName>
</protein>
<name>A0A9W8JYW2_9AGAR</name>
<keyword evidence="10" id="KW-1185">Reference proteome</keyword>
<organism evidence="9 10">
    <name type="scientific">Agrocybe chaxingu</name>
    <dbReference type="NCBI Taxonomy" id="84603"/>
    <lineage>
        <taxon>Eukaryota</taxon>
        <taxon>Fungi</taxon>
        <taxon>Dikarya</taxon>
        <taxon>Basidiomycota</taxon>
        <taxon>Agaricomycotina</taxon>
        <taxon>Agaricomycetes</taxon>
        <taxon>Agaricomycetidae</taxon>
        <taxon>Agaricales</taxon>
        <taxon>Agaricineae</taxon>
        <taxon>Strophariaceae</taxon>
        <taxon>Agrocybe</taxon>
    </lineage>
</organism>
<evidence type="ECO:0000259" key="8">
    <source>
        <dbReference type="PROSITE" id="PS51194"/>
    </source>
</evidence>
<gene>
    <name evidence="9" type="ORF">NLJ89_g10341</name>
</gene>
<feature type="region of interest" description="Disordered" evidence="6">
    <location>
        <begin position="521"/>
        <end position="570"/>
    </location>
</feature>
<dbReference type="GO" id="GO:0005524">
    <property type="term" value="F:ATP binding"/>
    <property type="evidence" value="ECO:0007669"/>
    <property type="project" value="UniProtKB-KW"/>
</dbReference>
<dbReference type="GO" id="GO:0003676">
    <property type="term" value="F:nucleic acid binding"/>
    <property type="evidence" value="ECO:0007669"/>
    <property type="project" value="InterPro"/>
</dbReference>
<keyword evidence="2" id="KW-0547">Nucleotide-binding</keyword>
<comment type="similarity">
    <text evidence="1">Belongs to the helicase family. RecQ subfamily.</text>
</comment>
<dbReference type="GO" id="GO:0009378">
    <property type="term" value="F:four-way junction helicase activity"/>
    <property type="evidence" value="ECO:0007669"/>
    <property type="project" value="TreeGrafter"/>
</dbReference>
<evidence type="ECO:0000256" key="4">
    <source>
        <dbReference type="ARBA" id="ARBA00034617"/>
    </source>
</evidence>
<dbReference type="GO" id="GO:0000724">
    <property type="term" value="P:double-strand break repair via homologous recombination"/>
    <property type="evidence" value="ECO:0007669"/>
    <property type="project" value="TreeGrafter"/>
</dbReference>
<accession>A0A9W8JYW2</accession>
<dbReference type="GO" id="GO:0043138">
    <property type="term" value="F:3'-5' DNA helicase activity"/>
    <property type="evidence" value="ECO:0007669"/>
    <property type="project" value="UniProtKB-EC"/>
</dbReference>
<dbReference type="GO" id="GO:0005694">
    <property type="term" value="C:chromosome"/>
    <property type="evidence" value="ECO:0007669"/>
    <property type="project" value="TreeGrafter"/>
</dbReference>
<sequence>MSPAPKHTHAHFRDRSRSYKNLNTARREAAKAKNYDSEATRATLTRLFRERRGSLPRDWQLDVAEAIILGLDSVVIAGTGAGKTIPFMLPLLLDKKKKVIVISPLKILQEDHAERFNKLKLMAVAVNGDTWDQKLATGLKEGQYQGVLALPEMCLKHAEFRAILTSEFDDICAVIVDEAHCIAQWGGDFRTAYGELGKLRSFFPPHIPIHAASATLNPSALRVVRTQLGINADDSFHLNLGNDRPNVAYLAKQINLSEDYDALCPLLTHFADPSEASTADDMVKTIVFVNTVQAAQTGARTVRSWFVPHLHKHIDYLYAYRTPHAKRRAMQRFRNGEIRILIATEAAGMGADIPDIEQVIQFGVPPSLSVWVQRAGRAGRSPNIKARAILLYEKSIFETQKARKKKRGAKDNPVTDSEDDEDNQRVSNGCPVLDTVEVTNDHGNEVDGGVSEDSADEGEGVQAEDTVGDDPSTETTFRKKAEEALREWIQVKTCRRDVIDAYFANPPDRQKPTGVCCDNCSAASSPRPTTPTPAADARSRGMQMSPSKSINTNGKRAMNVSKPPPPRKGDHLENARQVLESFRLKLIKTHFTPSPVTAAAIMSDAIIKAAASSTSIQTIEDLEATTHWIYARRHGEDLLAALHRVDQLAAERQQAAEAAKAAAREQAKLDKKRQQEEEKAARQAERLCEQERKHEEKQCEEAERKARRKPRSTPQVKTKTLALAGCSKFRLDVTTPSHSSPLFPVSTPSMAMGSHVCLFIWSSSFF</sequence>
<dbReference type="GO" id="GO:0005737">
    <property type="term" value="C:cytoplasm"/>
    <property type="evidence" value="ECO:0007669"/>
    <property type="project" value="TreeGrafter"/>
</dbReference>
<evidence type="ECO:0000256" key="3">
    <source>
        <dbReference type="ARBA" id="ARBA00022840"/>
    </source>
</evidence>
<evidence type="ECO:0000256" key="5">
    <source>
        <dbReference type="ARBA" id="ARBA00034808"/>
    </source>
</evidence>
<dbReference type="PROSITE" id="PS51194">
    <property type="entry name" value="HELICASE_CTER"/>
    <property type="match status" value="1"/>
</dbReference>
<comment type="catalytic activity">
    <reaction evidence="4">
        <text>Couples ATP hydrolysis with the unwinding of duplex DNA by translocating in the 3'-5' direction.</text>
        <dbReference type="EC" id="5.6.2.4"/>
    </reaction>
</comment>
<evidence type="ECO:0000256" key="6">
    <source>
        <dbReference type="SAM" id="MobiDB-lite"/>
    </source>
</evidence>
<dbReference type="PANTHER" id="PTHR13710">
    <property type="entry name" value="DNA HELICASE RECQ FAMILY MEMBER"/>
    <property type="match status" value="1"/>
</dbReference>
<dbReference type="PROSITE" id="PS51192">
    <property type="entry name" value="HELICASE_ATP_BIND_1"/>
    <property type="match status" value="1"/>
</dbReference>
<evidence type="ECO:0000256" key="1">
    <source>
        <dbReference type="ARBA" id="ARBA00005446"/>
    </source>
</evidence>
<feature type="domain" description="Helicase ATP-binding" evidence="7">
    <location>
        <begin position="64"/>
        <end position="234"/>
    </location>
</feature>
<evidence type="ECO:0000313" key="9">
    <source>
        <dbReference type="EMBL" id="KAJ3497511.1"/>
    </source>
</evidence>